<proteinExistence type="predicted"/>
<dbReference type="EMBL" id="KQ947427">
    <property type="protein sequence ID" value="KUJ11194.1"/>
    <property type="molecule type" value="Genomic_DNA"/>
</dbReference>
<dbReference type="RefSeq" id="XP_018065549.1">
    <property type="nucleotide sequence ID" value="XM_018206095.1"/>
</dbReference>
<dbReference type="InParanoid" id="A0A194WU37"/>
<gene>
    <name evidence="1" type="ORF">LY89DRAFT_239356</name>
</gene>
<dbReference type="OrthoDB" id="10654882at2759"/>
<name>A0A194WU37_MOLSC</name>
<evidence type="ECO:0000313" key="1">
    <source>
        <dbReference type="EMBL" id="KUJ11194.1"/>
    </source>
</evidence>
<organism evidence="1 2">
    <name type="scientific">Mollisia scopiformis</name>
    <name type="common">Conifer needle endophyte fungus</name>
    <name type="synonym">Phialocephala scopiformis</name>
    <dbReference type="NCBI Taxonomy" id="149040"/>
    <lineage>
        <taxon>Eukaryota</taxon>
        <taxon>Fungi</taxon>
        <taxon>Dikarya</taxon>
        <taxon>Ascomycota</taxon>
        <taxon>Pezizomycotina</taxon>
        <taxon>Leotiomycetes</taxon>
        <taxon>Helotiales</taxon>
        <taxon>Mollisiaceae</taxon>
        <taxon>Mollisia</taxon>
    </lineage>
</organism>
<protein>
    <submittedName>
        <fullName evidence="1">Uncharacterized protein</fullName>
    </submittedName>
</protein>
<reference evidence="1 2" key="1">
    <citation type="submission" date="2015-10" db="EMBL/GenBank/DDBJ databases">
        <title>Full genome of DAOMC 229536 Phialocephala scopiformis, a fungal endophyte of spruce producing the potent anti-insectan compound rugulosin.</title>
        <authorList>
            <consortium name="DOE Joint Genome Institute"/>
            <person name="Walker A.K."/>
            <person name="Frasz S.L."/>
            <person name="Seifert K.A."/>
            <person name="Miller J.D."/>
            <person name="Mondo S.J."/>
            <person name="Labutti K."/>
            <person name="Lipzen A."/>
            <person name="Dockter R."/>
            <person name="Kennedy M."/>
            <person name="Grigoriev I.V."/>
            <person name="Spatafora J.W."/>
        </authorList>
    </citation>
    <scope>NUCLEOTIDE SEQUENCE [LARGE SCALE GENOMIC DNA]</scope>
    <source>
        <strain evidence="1 2">CBS 120377</strain>
    </source>
</reference>
<keyword evidence="2" id="KW-1185">Reference proteome</keyword>
<dbReference type="Proteomes" id="UP000070700">
    <property type="component" value="Unassembled WGS sequence"/>
</dbReference>
<accession>A0A194WU37</accession>
<dbReference type="GeneID" id="28815821"/>
<dbReference type="KEGG" id="psco:LY89DRAFT_239356"/>
<dbReference type="AlphaFoldDB" id="A0A194WU37"/>
<sequence length="197" mass="21996">MTQHRGQNTGQDINNKLLLHNSNNSAHLLNIFTTPQNHYYLSIRKLQNSTMASKNVDQKSDFSTSILRLKHLILSDDDDRATIAHFQAYRRLGGHPTKEMYEKYLAAIENQQAECSISINRPHEQNNNINSVFITAQAEGATSHGPIHITSHPGKDTTDQCTEPPASSNIVWDIGCKAKDAVVFVASGVAKLFWLTK</sequence>
<evidence type="ECO:0000313" key="2">
    <source>
        <dbReference type="Proteomes" id="UP000070700"/>
    </source>
</evidence>